<dbReference type="Pfam" id="PF01584">
    <property type="entry name" value="CheW"/>
    <property type="match status" value="1"/>
</dbReference>
<dbReference type="Gene3D" id="3.40.50.2300">
    <property type="match status" value="1"/>
</dbReference>
<dbReference type="SMART" id="SM00387">
    <property type="entry name" value="HATPase_c"/>
    <property type="match status" value="1"/>
</dbReference>
<evidence type="ECO:0000313" key="16">
    <source>
        <dbReference type="Proteomes" id="UP001549320"/>
    </source>
</evidence>
<dbReference type="InterPro" id="IPR008207">
    <property type="entry name" value="Sig_transdc_His_kin_Hpt_dom"/>
</dbReference>
<feature type="compositionally biased region" description="Acidic residues" evidence="10">
    <location>
        <begin position="1087"/>
        <end position="1096"/>
    </location>
</feature>
<dbReference type="SMART" id="SM00448">
    <property type="entry name" value="REC"/>
    <property type="match status" value="1"/>
</dbReference>
<dbReference type="InterPro" id="IPR036641">
    <property type="entry name" value="HPT_dom_sf"/>
</dbReference>
<feature type="region of interest" description="Disordered" evidence="10">
    <location>
        <begin position="875"/>
        <end position="908"/>
    </location>
</feature>
<dbReference type="GO" id="GO:0016301">
    <property type="term" value="F:kinase activity"/>
    <property type="evidence" value="ECO:0007669"/>
    <property type="project" value="UniProtKB-KW"/>
</dbReference>
<dbReference type="PANTHER" id="PTHR43395:SF8">
    <property type="entry name" value="HISTIDINE KINASE"/>
    <property type="match status" value="1"/>
</dbReference>
<dbReference type="PRINTS" id="PR00344">
    <property type="entry name" value="BCTRLSENSOR"/>
</dbReference>
<dbReference type="InterPro" id="IPR004105">
    <property type="entry name" value="CheA-like_dim"/>
</dbReference>
<comment type="catalytic activity">
    <reaction evidence="1">
        <text>ATP + protein L-histidine = ADP + protein N-phospho-L-histidine.</text>
        <dbReference type="EC" id="2.7.13.3"/>
    </reaction>
</comment>
<accession>A0ABV2QDY9</accession>
<evidence type="ECO:0000256" key="6">
    <source>
        <dbReference type="ARBA" id="ARBA00023012"/>
    </source>
</evidence>
<evidence type="ECO:0000256" key="9">
    <source>
        <dbReference type="SAM" id="Coils"/>
    </source>
</evidence>
<dbReference type="CDD" id="cd00088">
    <property type="entry name" value="HPT"/>
    <property type="match status" value="2"/>
</dbReference>
<name>A0ABV2QDY9_9BURK</name>
<feature type="modified residue" description="Phosphohistidine" evidence="7">
    <location>
        <position position="755"/>
    </location>
</feature>
<evidence type="ECO:0000259" key="11">
    <source>
        <dbReference type="PROSITE" id="PS50109"/>
    </source>
</evidence>
<reference evidence="15 16" key="1">
    <citation type="submission" date="2024-06" db="EMBL/GenBank/DDBJ databases">
        <title>Sorghum-associated microbial communities from plants grown in Nebraska, USA.</title>
        <authorList>
            <person name="Schachtman D."/>
        </authorList>
    </citation>
    <scope>NUCLEOTIDE SEQUENCE [LARGE SCALE GENOMIC DNA]</scope>
    <source>
        <strain evidence="15 16">2709</strain>
    </source>
</reference>
<feature type="modified residue" description="Phosphohistidine" evidence="7">
    <location>
        <position position="1188"/>
    </location>
</feature>
<feature type="region of interest" description="Disordered" evidence="10">
    <location>
        <begin position="691"/>
        <end position="710"/>
    </location>
</feature>
<keyword evidence="3 8" id="KW-0597">Phosphoprotein</keyword>
<keyword evidence="4" id="KW-0808">Transferase</keyword>
<organism evidence="15 16">
    <name type="scientific">Ottowia thiooxydans</name>
    <dbReference type="NCBI Taxonomy" id="219182"/>
    <lineage>
        <taxon>Bacteria</taxon>
        <taxon>Pseudomonadati</taxon>
        <taxon>Pseudomonadota</taxon>
        <taxon>Betaproteobacteria</taxon>
        <taxon>Burkholderiales</taxon>
        <taxon>Comamonadaceae</taxon>
        <taxon>Ottowia</taxon>
    </lineage>
</organism>
<dbReference type="InterPro" id="IPR005467">
    <property type="entry name" value="His_kinase_dom"/>
</dbReference>
<feature type="compositionally biased region" description="Low complexity" evidence="10">
    <location>
        <begin position="1040"/>
        <end position="1058"/>
    </location>
</feature>
<dbReference type="SUPFAM" id="SSF50341">
    <property type="entry name" value="CheW-like"/>
    <property type="match status" value="1"/>
</dbReference>
<dbReference type="PROSITE" id="PS50851">
    <property type="entry name" value="CHEW"/>
    <property type="match status" value="1"/>
</dbReference>
<feature type="modified residue" description="4-aspartylphosphate" evidence="8">
    <location>
        <position position="2037"/>
    </location>
</feature>
<feature type="domain" description="Histidine kinase" evidence="11">
    <location>
        <begin position="1619"/>
        <end position="1817"/>
    </location>
</feature>
<feature type="modified residue" description="Phosphohistidine" evidence="7">
    <location>
        <position position="1382"/>
    </location>
</feature>
<sequence>MTRGDAVADVGDLGPLAWVLEETRRSIEASAKALKRFARETESARGVELSNVDAGQLRVARQQIHQVVGALEMIGQSVAARMVRGMEGAVQQFVLHPEKCSESAALTLERAGFALIEYLESQLGDHPRPALGLFPQFLQVQQMAGADRVHPADLWNVTWRWAEPAGPAAGQSVSYGLGVRTQLDQRVLKIMRDGELTSASELSFICLALAGGESARQPAIFWRLAAGFFEAIGKSLISLDAYTRRAVSRVLLQYTSLARGEPAVSDRLALDLLFFCAQAQPRANEPAPMLEAVRKAWALDTHESVAYEEPMFGLFDPSVLAQARRRVEAVKENWSALAGGDMARLKSCVDQFGLAAESLVKLHHRGKPLADALTQVAAHTAQSNQPPSPELAMETATAILFLEASFSDFQPADPQFTSRILALADRLTVVTLGGRPQALEPWMEELYRGFSERQTMGTVIGELRVTLGEAEQHLDRFFRQPADLTTLDAVPGLMSQMRGVLSVLGLEQAALAVGHMRTTIESLLTGQISVDQARNDGTFERFGNSLGALGFLIDMLAYQPVLAKKLFAYDSSTGELCPLMERTPGDPVSVGPVGPAAWTVDMGGLDFDIGSDIDPLSPDEFQDATKPGPLVPVEDAPIQSLLAPLEQLAITAALDEKPALAQAATQAAEAVREQDEEALSGALAHLDTISRPAEPVRDAEPPSARWDDEDDEGDLLDIFLEEAREVVLAGTNALGELGVAPADMVQQTILRRAFHTLKGSSRMVGLTQFGDAAWSMEQLLNSWLAEYKPVTQDLREFAGEALQALGRWVEDIAAKNDEHWEAAPFSLAADAMRTEGQRLPLLIDAGSEESAQVPEQDGEKGEEGGVLVLDLSVEPEEPSSAADEPAGQSESLASATEDVTGSSVEFISPEEPSDLLDLDLEAFEQAPREFVEAASFESVQDAEMSAVAPSEATMLDFLDLPSLELETPSQPDQSAAGSHAEDALLADDLGAQGIELEWVEADRVEADRIEAESVETASSDAVQGSQDFTLEWDLSEEVTSDASTDASADFSADSEAPSLSSAAPDLTEVARDAELSQAQPEAPNEPESQEAEDTAEAQEPREAVAFAALASLELPDLELDAPALAHEPEPVASSSEVKHIGALRISIPLYNVYLNEADEWSRVLLNELSEWSLELQRPVPEAAISSAHSLAGSSATVGFTDLSALARAVEHALQRLHGQSAGTPQQAQVLVDASEEIRRLLHQFAAGILKEPLTSVLDAVQNLEPVDSDGQAPPSDSDFGTLGQPNTTAFKEAQGTIEEGVWRAAEKPVPAVPLPSPVTIDDAPVHAIADLIDVVDTVDEDLLPIFLEEAEELLPQMSTALRRWISHPDDLDARAQVLRGLHTLKGSSRLAGAMRLGEMAHRTESAIELLGTGTLASADLEPMLDHLDELQSGLQRLQSWEASAALAALATKPEPAAAPESPVAEIAPEKLVVPRGHVALPAELSLVNSRAAASQMVRVRSQLLDRLVTEAGEVITSRTRLESEIKQVRGLLTDLTGNMERLRVQLRDVELQAETQMQSRLALSRDAQQNFDPLEFDRFTRMQELTRMMAESVNDIGTVQRSLQLTVEASEDNLAAQARLSRELQRDLLRTRMVEFEAISERLYRTVRQASKETGKRVRLEITGGSIEMDRGILERMASAFEHLLRNCVVHGIERAELRAERGKSAEGLVSIVVQQAGNDVSVEFRDDGGGFDLDRIRARAIEVGLVTSDQPLTEAESADLIFGAGFSTASQVTELAGRGIGLDVVRSEIQALGGRIETTSQKGAGSSFKLVMPLTTAVTHVVMLRAGSLVVGVPSNLVEIVQRASVNALQQAYDAGEHVHGDKTLPFFWLGALLQNSRRGTPSPDKQASVVILRSAEQRIALHVDEVLNNQEVVVKNLGPQLSRLPGLVAITALASGSVVLIYNPVALATVYGDQARALTASTEEAVAAGGGLDVSADRDRREEAPLVLVVDDSITVRRVTQRMLLREGYRVALAADGLQGLERLQIERPSVVLSDIEMPRMDGFDFVRNIRADEQLRDLPIIMITSRIAEKHREHARELGVNHYLGKPYSEEELLRLVGSYARSAAGETSQPA</sequence>
<proteinExistence type="predicted"/>
<feature type="coiled-coil region" evidence="9">
    <location>
        <begin position="1532"/>
        <end position="1559"/>
    </location>
</feature>
<protein>
    <recommendedName>
        <fullName evidence="2">histidine kinase</fullName>
        <ecNumber evidence="2">2.7.13.3</ecNumber>
    </recommendedName>
</protein>
<dbReference type="CDD" id="cd17546">
    <property type="entry name" value="REC_hyHK_CKI1_RcsC-like"/>
    <property type="match status" value="1"/>
</dbReference>
<evidence type="ECO:0000256" key="8">
    <source>
        <dbReference type="PROSITE-ProRule" id="PRU00169"/>
    </source>
</evidence>
<dbReference type="PANTHER" id="PTHR43395">
    <property type="entry name" value="SENSOR HISTIDINE KINASE CHEA"/>
    <property type="match status" value="1"/>
</dbReference>
<feature type="compositionally biased region" description="Low complexity" evidence="10">
    <location>
        <begin position="875"/>
        <end position="886"/>
    </location>
</feature>
<dbReference type="InterPro" id="IPR002545">
    <property type="entry name" value="CheW-lke_dom"/>
</dbReference>
<dbReference type="SMART" id="SM00260">
    <property type="entry name" value="CheW"/>
    <property type="match status" value="1"/>
</dbReference>
<evidence type="ECO:0000256" key="7">
    <source>
        <dbReference type="PROSITE-ProRule" id="PRU00110"/>
    </source>
</evidence>
<evidence type="ECO:0000259" key="13">
    <source>
        <dbReference type="PROSITE" id="PS50851"/>
    </source>
</evidence>
<dbReference type="PROSITE" id="PS50110">
    <property type="entry name" value="RESPONSE_REGULATORY"/>
    <property type="match status" value="1"/>
</dbReference>
<dbReference type="SUPFAM" id="SSF55874">
    <property type="entry name" value="ATPase domain of HSP90 chaperone/DNA topoisomerase II/histidine kinase"/>
    <property type="match status" value="1"/>
</dbReference>
<dbReference type="Gene3D" id="2.30.30.40">
    <property type="entry name" value="SH3 Domains"/>
    <property type="match status" value="1"/>
</dbReference>
<dbReference type="PROSITE" id="PS50109">
    <property type="entry name" value="HIS_KIN"/>
    <property type="match status" value="1"/>
</dbReference>
<dbReference type="SUPFAM" id="SSF47226">
    <property type="entry name" value="Histidine-containing phosphotransfer domain, HPT domain"/>
    <property type="match status" value="4"/>
</dbReference>
<dbReference type="RefSeq" id="WP_354446921.1">
    <property type="nucleotide sequence ID" value="NZ_JBEPSH010000008.1"/>
</dbReference>
<dbReference type="Gene3D" id="1.20.120.160">
    <property type="entry name" value="HPT domain"/>
    <property type="match status" value="3"/>
</dbReference>
<comment type="caution">
    <text evidence="15">The sequence shown here is derived from an EMBL/GenBank/DDBJ whole genome shotgun (WGS) entry which is preliminary data.</text>
</comment>
<dbReference type="SMART" id="SM01231">
    <property type="entry name" value="H-kinase_dim"/>
    <property type="match status" value="1"/>
</dbReference>
<dbReference type="Pfam" id="PF01627">
    <property type="entry name" value="Hpt"/>
    <property type="match status" value="3"/>
</dbReference>
<keyword evidence="9" id="KW-0175">Coiled coil</keyword>
<gene>
    <name evidence="15" type="ORF">ABIE13_004246</name>
</gene>
<evidence type="ECO:0000256" key="1">
    <source>
        <dbReference type="ARBA" id="ARBA00000085"/>
    </source>
</evidence>
<dbReference type="InterPro" id="IPR001789">
    <property type="entry name" value="Sig_transdc_resp-reg_receiver"/>
</dbReference>
<feature type="domain" description="CheW-like" evidence="13">
    <location>
        <begin position="1819"/>
        <end position="1955"/>
    </location>
</feature>
<dbReference type="InterPro" id="IPR036890">
    <property type="entry name" value="HATPase_C_sf"/>
</dbReference>
<dbReference type="EC" id="2.7.13.3" evidence="2"/>
<feature type="region of interest" description="Disordered" evidence="10">
    <location>
        <begin position="1037"/>
        <end position="1099"/>
    </location>
</feature>
<evidence type="ECO:0000313" key="15">
    <source>
        <dbReference type="EMBL" id="MET4579123.1"/>
    </source>
</evidence>
<feature type="domain" description="HPt" evidence="14">
    <location>
        <begin position="1335"/>
        <end position="1441"/>
    </location>
</feature>
<feature type="domain" description="HPt" evidence="14">
    <location>
        <begin position="708"/>
        <end position="815"/>
    </location>
</feature>
<evidence type="ECO:0000256" key="4">
    <source>
        <dbReference type="ARBA" id="ARBA00022679"/>
    </source>
</evidence>
<dbReference type="Proteomes" id="UP001549320">
    <property type="component" value="Unassembled WGS sequence"/>
</dbReference>
<dbReference type="InterPro" id="IPR003594">
    <property type="entry name" value="HATPase_dom"/>
</dbReference>
<evidence type="ECO:0000256" key="10">
    <source>
        <dbReference type="SAM" id="MobiDB-lite"/>
    </source>
</evidence>
<dbReference type="InterPro" id="IPR036061">
    <property type="entry name" value="CheW-like_dom_sf"/>
</dbReference>
<dbReference type="Pfam" id="PF02518">
    <property type="entry name" value="HATPase_c"/>
    <property type="match status" value="1"/>
</dbReference>
<evidence type="ECO:0000259" key="14">
    <source>
        <dbReference type="PROSITE" id="PS50894"/>
    </source>
</evidence>
<dbReference type="Pfam" id="PF26379">
    <property type="entry name" value="FimL_2nd"/>
    <property type="match status" value="1"/>
</dbReference>
<evidence type="ECO:0000256" key="5">
    <source>
        <dbReference type="ARBA" id="ARBA00022777"/>
    </source>
</evidence>
<feature type="domain" description="Response regulatory" evidence="12">
    <location>
        <begin position="1988"/>
        <end position="2104"/>
    </location>
</feature>
<dbReference type="InterPro" id="IPR004358">
    <property type="entry name" value="Sig_transdc_His_kin-like_C"/>
</dbReference>
<evidence type="ECO:0000256" key="2">
    <source>
        <dbReference type="ARBA" id="ARBA00012438"/>
    </source>
</evidence>
<evidence type="ECO:0000256" key="3">
    <source>
        <dbReference type="ARBA" id="ARBA00022553"/>
    </source>
</evidence>
<dbReference type="InterPro" id="IPR051315">
    <property type="entry name" value="Bact_Chemotaxis_CheA"/>
</dbReference>
<dbReference type="EMBL" id="JBEPSH010000008">
    <property type="protein sequence ID" value="MET4579123.1"/>
    <property type="molecule type" value="Genomic_DNA"/>
</dbReference>
<feature type="domain" description="HPt" evidence="14">
    <location>
        <begin position="1142"/>
        <end position="1244"/>
    </location>
</feature>
<keyword evidence="16" id="KW-1185">Reference proteome</keyword>
<evidence type="ECO:0000259" key="12">
    <source>
        <dbReference type="PROSITE" id="PS50110"/>
    </source>
</evidence>
<dbReference type="Gene3D" id="3.30.565.10">
    <property type="entry name" value="Histidine kinase-like ATPase, C-terminal domain"/>
    <property type="match status" value="1"/>
</dbReference>
<dbReference type="InterPro" id="IPR011006">
    <property type="entry name" value="CheY-like_superfamily"/>
</dbReference>
<dbReference type="Pfam" id="PF00072">
    <property type="entry name" value="Response_reg"/>
    <property type="match status" value="1"/>
</dbReference>
<feature type="compositionally biased region" description="Polar residues" evidence="10">
    <location>
        <begin position="888"/>
        <end position="905"/>
    </location>
</feature>
<dbReference type="SMART" id="SM00073">
    <property type="entry name" value="HPT"/>
    <property type="match status" value="3"/>
</dbReference>
<keyword evidence="5 15" id="KW-0418">Kinase</keyword>
<dbReference type="InterPro" id="IPR058661">
    <property type="entry name" value="FimL_2nd"/>
</dbReference>
<dbReference type="PROSITE" id="PS50894">
    <property type="entry name" value="HPT"/>
    <property type="match status" value="3"/>
</dbReference>
<keyword evidence="6" id="KW-0902">Two-component regulatory system</keyword>
<dbReference type="SUPFAM" id="SSF52172">
    <property type="entry name" value="CheY-like"/>
    <property type="match status" value="1"/>
</dbReference>